<dbReference type="EMBL" id="JAEKNQ010000025">
    <property type="protein sequence ID" value="MBJ7602840.1"/>
    <property type="molecule type" value="Genomic_DNA"/>
</dbReference>
<dbReference type="SUPFAM" id="SSF88659">
    <property type="entry name" value="Sigma3 and sigma4 domains of RNA polymerase sigma factors"/>
    <property type="match status" value="1"/>
</dbReference>
<keyword evidence="3" id="KW-0731">Sigma factor</keyword>
<protein>
    <submittedName>
        <fullName evidence="7">Sigma-70 family RNA polymerase sigma factor</fullName>
    </submittedName>
</protein>
<reference evidence="7 8" key="1">
    <citation type="submission" date="2020-10" db="EMBL/GenBank/DDBJ databases">
        <title>Ca. Dormibacterota MAGs.</title>
        <authorList>
            <person name="Montgomery K."/>
        </authorList>
    </citation>
    <scope>NUCLEOTIDE SEQUENCE [LARGE SCALE GENOMIC DNA]</scope>
    <source>
        <strain evidence="7">SC8811_S16_3</strain>
    </source>
</reference>
<dbReference type="GO" id="GO:0003677">
    <property type="term" value="F:DNA binding"/>
    <property type="evidence" value="ECO:0007669"/>
    <property type="project" value="InterPro"/>
</dbReference>
<comment type="caution">
    <text evidence="7">The sequence shown here is derived from an EMBL/GenBank/DDBJ whole genome shotgun (WGS) entry which is preliminary data.</text>
</comment>
<dbReference type="Gene3D" id="1.10.1740.10">
    <property type="match status" value="1"/>
</dbReference>
<dbReference type="NCBIfam" id="TIGR02937">
    <property type="entry name" value="sigma70-ECF"/>
    <property type="match status" value="1"/>
</dbReference>
<dbReference type="PANTHER" id="PTHR43133:SF57">
    <property type="entry name" value="RNA POLYMERASE SIGMA-70 FACTOR"/>
    <property type="match status" value="1"/>
</dbReference>
<proteinExistence type="inferred from homology"/>
<evidence type="ECO:0000313" key="8">
    <source>
        <dbReference type="Proteomes" id="UP000620075"/>
    </source>
</evidence>
<dbReference type="PANTHER" id="PTHR43133">
    <property type="entry name" value="RNA POLYMERASE ECF-TYPE SIGMA FACTO"/>
    <property type="match status" value="1"/>
</dbReference>
<evidence type="ECO:0000259" key="5">
    <source>
        <dbReference type="Pfam" id="PF04542"/>
    </source>
</evidence>
<dbReference type="Proteomes" id="UP000620075">
    <property type="component" value="Unassembled WGS sequence"/>
</dbReference>
<evidence type="ECO:0000256" key="3">
    <source>
        <dbReference type="ARBA" id="ARBA00023082"/>
    </source>
</evidence>
<gene>
    <name evidence="7" type="ORF">JF888_06560</name>
</gene>
<dbReference type="InterPro" id="IPR039425">
    <property type="entry name" value="RNA_pol_sigma-70-like"/>
</dbReference>
<dbReference type="InterPro" id="IPR014284">
    <property type="entry name" value="RNA_pol_sigma-70_dom"/>
</dbReference>
<evidence type="ECO:0000313" key="7">
    <source>
        <dbReference type="EMBL" id="MBJ7602840.1"/>
    </source>
</evidence>
<dbReference type="Gene3D" id="1.10.10.10">
    <property type="entry name" value="Winged helix-like DNA-binding domain superfamily/Winged helix DNA-binding domain"/>
    <property type="match status" value="1"/>
</dbReference>
<dbReference type="InterPro" id="IPR013325">
    <property type="entry name" value="RNA_pol_sigma_r2"/>
</dbReference>
<organism evidence="7 8">
    <name type="scientific">Candidatus Dormiibacter inghamiae</name>
    <dbReference type="NCBI Taxonomy" id="3127013"/>
    <lineage>
        <taxon>Bacteria</taxon>
        <taxon>Bacillati</taxon>
        <taxon>Candidatus Dormiibacterota</taxon>
        <taxon>Candidatus Dormibacteria</taxon>
        <taxon>Candidatus Dormibacterales</taxon>
        <taxon>Candidatus Dormibacteraceae</taxon>
        <taxon>Candidatus Dormiibacter</taxon>
    </lineage>
</organism>
<keyword evidence="4" id="KW-0804">Transcription</keyword>
<dbReference type="InterPro" id="IPR007627">
    <property type="entry name" value="RNA_pol_sigma70_r2"/>
</dbReference>
<dbReference type="SUPFAM" id="SSF88946">
    <property type="entry name" value="Sigma2 domain of RNA polymerase sigma factors"/>
    <property type="match status" value="1"/>
</dbReference>
<dbReference type="AlphaFoldDB" id="A0A934N6S1"/>
<evidence type="ECO:0000256" key="1">
    <source>
        <dbReference type="ARBA" id="ARBA00010641"/>
    </source>
</evidence>
<sequence length="188" mass="21392">MSLPPRDDERELVERAKYEPPAFGELYDRYFLQIYKFVYSRVHDQAIAEDVTSDVFLKALRGIGRYQDTGRPFSAWLYQIAVNAVADRFRAARPLEDIDAQHDVSVGGPGLEEMAARRDRMSRIWAQVETLPRQQQTALVLKFQEDMKIEDIAIAMGKTAGAVKLLIHRGVSRLRLNLAGGELEEIEA</sequence>
<dbReference type="InterPro" id="IPR013249">
    <property type="entry name" value="RNA_pol_sigma70_r4_t2"/>
</dbReference>
<feature type="domain" description="RNA polymerase sigma-70 region 2" evidence="5">
    <location>
        <begin position="26"/>
        <end position="93"/>
    </location>
</feature>
<dbReference type="RefSeq" id="WP_338177855.1">
    <property type="nucleotide sequence ID" value="NZ_JAEKNQ010000025.1"/>
</dbReference>
<evidence type="ECO:0000256" key="2">
    <source>
        <dbReference type="ARBA" id="ARBA00023015"/>
    </source>
</evidence>
<accession>A0A934N6S1</accession>
<dbReference type="InterPro" id="IPR013324">
    <property type="entry name" value="RNA_pol_sigma_r3/r4-like"/>
</dbReference>
<dbReference type="GO" id="GO:0016987">
    <property type="term" value="F:sigma factor activity"/>
    <property type="evidence" value="ECO:0007669"/>
    <property type="project" value="UniProtKB-KW"/>
</dbReference>
<evidence type="ECO:0000256" key="4">
    <source>
        <dbReference type="ARBA" id="ARBA00023163"/>
    </source>
</evidence>
<dbReference type="Pfam" id="PF04542">
    <property type="entry name" value="Sigma70_r2"/>
    <property type="match status" value="1"/>
</dbReference>
<feature type="domain" description="RNA polymerase sigma factor 70 region 4 type 2" evidence="6">
    <location>
        <begin position="123"/>
        <end position="174"/>
    </location>
</feature>
<dbReference type="InterPro" id="IPR036388">
    <property type="entry name" value="WH-like_DNA-bd_sf"/>
</dbReference>
<evidence type="ECO:0000259" key="6">
    <source>
        <dbReference type="Pfam" id="PF08281"/>
    </source>
</evidence>
<keyword evidence="2" id="KW-0805">Transcription regulation</keyword>
<comment type="similarity">
    <text evidence="1">Belongs to the sigma-70 factor family. ECF subfamily.</text>
</comment>
<name>A0A934N6S1_9BACT</name>
<dbReference type="Pfam" id="PF08281">
    <property type="entry name" value="Sigma70_r4_2"/>
    <property type="match status" value="1"/>
</dbReference>
<dbReference type="GO" id="GO:0006352">
    <property type="term" value="P:DNA-templated transcription initiation"/>
    <property type="evidence" value="ECO:0007669"/>
    <property type="project" value="InterPro"/>
</dbReference>